<comment type="caution">
    <text evidence="2">Lacks conserved residue(s) required for the propagation of feature annotation.</text>
</comment>
<reference evidence="4 5" key="1">
    <citation type="submission" date="2021-06" db="EMBL/GenBank/DDBJ databases">
        <authorList>
            <person name="Sun Q."/>
            <person name="Li D."/>
        </authorList>
    </citation>
    <scope>NUCLEOTIDE SEQUENCE [LARGE SCALE GENOMIC DNA]</scope>
    <source>
        <strain evidence="4 5">MSJ-5</strain>
    </source>
</reference>
<comment type="similarity">
    <text evidence="2">Belongs to the peptidase S8 family.</text>
</comment>
<comment type="caution">
    <text evidence="4">The sequence shown here is derived from an EMBL/GenBank/DDBJ whole genome shotgun (WGS) entry which is preliminary data.</text>
</comment>
<proteinExistence type="inferred from homology"/>
<dbReference type="PROSITE" id="PS51892">
    <property type="entry name" value="SUBTILASE"/>
    <property type="match status" value="1"/>
</dbReference>
<evidence type="ECO:0000259" key="3">
    <source>
        <dbReference type="PROSITE" id="PS51272"/>
    </source>
</evidence>
<keyword evidence="5" id="KW-1185">Reference proteome</keyword>
<accession>A0ABS6G7A0</accession>
<evidence type="ECO:0000256" key="2">
    <source>
        <dbReference type="PROSITE-ProRule" id="PRU01240"/>
    </source>
</evidence>
<dbReference type="Pfam" id="PF00082">
    <property type="entry name" value="Peptidase_S8"/>
    <property type="match status" value="1"/>
</dbReference>
<dbReference type="InterPro" id="IPR001119">
    <property type="entry name" value="SLH_dom"/>
</dbReference>
<dbReference type="PANTHER" id="PTHR43308">
    <property type="entry name" value="OUTER MEMBRANE PROTEIN ALPHA-RELATED"/>
    <property type="match status" value="1"/>
</dbReference>
<protein>
    <submittedName>
        <fullName evidence="4">S-layer homology domain-containing protein</fullName>
    </submittedName>
</protein>
<organism evidence="4 5">
    <name type="scientific">Alkaliphilus flagellatus</name>
    <dbReference type="NCBI Taxonomy" id="2841507"/>
    <lineage>
        <taxon>Bacteria</taxon>
        <taxon>Bacillati</taxon>
        <taxon>Bacillota</taxon>
        <taxon>Clostridia</taxon>
        <taxon>Peptostreptococcales</taxon>
        <taxon>Natronincolaceae</taxon>
        <taxon>Alkaliphilus</taxon>
    </lineage>
</organism>
<dbReference type="PANTHER" id="PTHR43308:SF5">
    <property type="entry name" value="S-LAYER PROTEIN _ PEPTIDOGLYCAN ENDO-BETA-N-ACETYLGLUCOSAMINIDASE"/>
    <property type="match status" value="1"/>
</dbReference>
<keyword evidence="1" id="KW-0677">Repeat</keyword>
<sequence>MIKYLQKQNKERLDKLNSPSFTGKTKVMVMEEDIPYDLGFLGIKEVVKVGSYAMHASWTAQVIKLINPEAEIYASKIDFLQVVDYCIENDIKIINASFTCMNNFSRREALKKYHDWGGIFVAASGNKSNRDVQFPANSEYTIAVAGINIESSVSKELDVYTEGNIYVRNKDEGFFHYYNGTSSCAPVIAGCVSLILAKYPNWKCEDVRSFIKENSRPYDQFAGIFKFPDNFKFGEVEIDNSKNEENNMSEEIKFKDIKGHWAEKEIKEGTEKGILKGYPDGTFKPDKPLTRAEYIVAELRKIIKRKE</sequence>
<name>A0ABS6G7A0_9FIRM</name>
<evidence type="ECO:0000256" key="1">
    <source>
        <dbReference type="ARBA" id="ARBA00022737"/>
    </source>
</evidence>
<dbReference type="InterPro" id="IPR051465">
    <property type="entry name" value="Cell_Envelope_Struct_Comp"/>
</dbReference>
<dbReference type="Proteomes" id="UP000779508">
    <property type="component" value="Unassembled WGS sequence"/>
</dbReference>
<gene>
    <name evidence="4" type="ORF">KQI88_14405</name>
</gene>
<dbReference type="EMBL" id="JAHLQK010000005">
    <property type="protein sequence ID" value="MBU5677612.1"/>
    <property type="molecule type" value="Genomic_DNA"/>
</dbReference>
<dbReference type="InterPro" id="IPR000209">
    <property type="entry name" value="Peptidase_S8/S53_dom"/>
</dbReference>
<dbReference type="PROSITE" id="PS51272">
    <property type="entry name" value="SLH"/>
    <property type="match status" value="1"/>
</dbReference>
<evidence type="ECO:0000313" key="5">
    <source>
        <dbReference type="Proteomes" id="UP000779508"/>
    </source>
</evidence>
<feature type="domain" description="SLH" evidence="3">
    <location>
        <begin position="249"/>
        <end position="307"/>
    </location>
</feature>
<evidence type="ECO:0000313" key="4">
    <source>
        <dbReference type="EMBL" id="MBU5677612.1"/>
    </source>
</evidence>
<dbReference type="RefSeq" id="WP_216418458.1">
    <property type="nucleotide sequence ID" value="NZ_JAHLQK010000005.1"/>
</dbReference>
<dbReference type="Pfam" id="PF00395">
    <property type="entry name" value="SLH"/>
    <property type="match status" value="1"/>
</dbReference>